<dbReference type="GO" id="GO:0005509">
    <property type="term" value="F:calcium ion binding"/>
    <property type="evidence" value="ECO:0007669"/>
    <property type="project" value="InterPro"/>
</dbReference>
<dbReference type="InterPro" id="IPR055354">
    <property type="entry name" value="DUF7507"/>
</dbReference>
<dbReference type="EMBL" id="NAIA01000003">
    <property type="protein sequence ID" value="OWF65919.1"/>
    <property type="molecule type" value="Genomic_DNA"/>
</dbReference>
<reference evidence="3 4" key="1">
    <citation type="submission" date="2017-03" db="EMBL/GenBank/DDBJ databases">
        <title>New species Polynucleobacter sp. MWH-EgelM1-30-B4.</title>
        <authorList>
            <person name="Hahn M.W."/>
        </authorList>
    </citation>
    <scope>NUCLEOTIDE SEQUENCE [LARGE SCALE GENOMIC DNA]</scope>
    <source>
        <strain evidence="3 4">MWH-EgelM1-30-B4</strain>
    </source>
</reference>
<feature type="domain" description="Cadherin" evidence="2">
    <location>
        <begin position="1529"/>
        <end position="1631"/>
    </location>
</feature>
<dbReference type="OrthoDB" id="9047490at2"/>
<evidence type="ECO:0000313" key="4">
    <source>
        <dbReference type="Proteomes" id="UP000196880"/>
    </source>
</evidence>
<feature type="compositionally biased region" description="Low complexity" evidence="1">
    <location>
        <begin position="43"/>
        <end position="54"/>
    </location>
</feature>
<dbReference type="InterPro" id="IPR018247">
    <property type="entry name" value="EF_Hand_1_Ca_BS"/>
</dbReference>
<dbReference type="InterPro" id="IPR013783">
    <property type="entry name" value="Ig-like_fold"/>
</dbReference>
<evidence type="ECO:0000259" key="2">
    <source>
        <dbReference type="PROSITE" id="PS50268"/>
    </source>
</evidence>
<protein>
    <recommendedName>
        <fullName evidence="2">Cadherin domain-containing protein</fullName>
    </recommendedName>
</protein>
<feature type="compositionally biased region" description="Polar residues" evidence="1">
    <location>
        <begin position="55"/>
        <end position="72"/>
    </location>
</feature>
<feature type="compositionally biased region" description="Acidic residues" evidence="1">
    <location>
        <begin position="584"/>
        <end position="617"/>
    </location>
</feature>
<sequence length="2401" mass="245678">MAGEENANVNSAQQAQDAQHLDDMTSLQQNNAPDQGEARADAASDAQNAPAQDQPSLFNNEKSPNNNQSPLNSRPADSPLDGANVASNPGDLNTTAIDPNQDFTGKNTEVATVTVAEGNPNANVNPTIVGGRDGNQPQGAPAAPAVPAVPQDPTPTNADQVTPPTDTTPALLIDPVDDGGIAPEIIVLTPELSIWKTGTVVEGAGDLDTMIEAGESQVAYSVIVQNTGNQTLSSLTIADDKLFGSLNTATVDASDLYEIGDTITFEVGTYNGTAFTQNTTGTTTVTGTLGANGVVTLAEGVTLAPGQALQLSYDYVITQDDLDVADGNDADGNAELDNLAIASSDQTTPADPDTPAANDGKATYTVELAKTPELSIWKTGTVVEGAGDLDTMIEAGESQVAYSVIVQNTGNQTLSSLTIADDKLFGSLNTATVDASDLYEIGDTITFEVGTYNGTAFTQNTTGTTTVTGTLGANGVVTLAEGVTLAPGQALQLSYDYVITQDDLDVADGNDADGNAELDNLAIASSDQTTPADRDTPAANDGKATYTVELAKTPDLLITKSAVIKDLGDDFDSDGSGSESSDSHDDENENNNSSDDDNSDDENNNSSDDDNSDDENNNSENEYRVENNNENDSESSSESDSDSNSSHHSVDSSGDLIEYTLTVQNTGNTTLTNVLVYDTMFVTNGSHISPIKINGELYDGEIKTDLAGKSYIEIDELQVGETILVTYSYEVQIEDLNYTIETISSSDMSFSTSDRGMTYDVSIDGRDYVELSAYVNNNVVYDSNRTADLDESQNGKYDLGGTDAPIKMSSDTGAFTAGVAGNTVQGKYFGPSETKGYQEHMVATFNQAQAVKGGGFTITNVGDAEVALAVKFTDGSIKIQSFIFSQNSPDSYSAGFTGTKASDNANLIKVTNSGDPISSAPGFQIQKVVANDGSEESGSDHNSGSNGSGATNVLWNISYTNSEDIVSIDIWAVGNPRNTSSEASFKVVDFGIDVPVYQASQIDNVAGADSDQTGLESVALSVAIDDHISADGSGEADIHGETEEGDSTISGENSSRVDEEHESKSTGGRLVAHSSGGDETFFVAYEEADGDNGYGKFSVDMDGTWTYSMNSAYDEFEEGRNYTDSITVTTADGTTQLITVTIAGTNDAAVISGTSTASLTETNAALTTTGTLTSTDVDGTANAFIALPSTAGNNGYGKFTMTSGGAWTYTADTANNEFVSGTNYTDSVTVQAADGTNKTITVTIAGTNDAPVISAVTSPVAYTEGGSAITLDSAITLSDSDSSNFNGGSLTVSFTANGTAADQLAIITSSTSDTTPSDGTFSTNTSGGTTTLYYNPAGAENLFTVGTISSNGANGSALTVNFTSSSVTPAVVEALIEKITYANTSNNPSTAARTVTFSLNDGDGGSTNIGTAEIIVDVTAVNNAAVISGTSTASLTETNAALTTTGTLTSTDVDGTANAFIALPSTAGNNGYGKFTMTSGGAWTYTADTANNEFVSGTNYTDSVTVQAADGTNKTITVTIAGTNDAAVISGTSTASLTETNAALTTTGTLTSTDVDGTANAFIALPSTAGNNGYGKFTMTSGGAWTYTADTANNEFVSGTNYTDSVTVQAADGTNKTITVTIAGTNDAPVISAVTSPVAYTEGGSAITLDSAITLSDSDSSNFNGGSLTVSFTANGTAADQLAIITSSTSDTTPSDGTFSTNTSGGTTTLYYNPAGAENLFTVGTISSNGANGSALTVNFTSSSVTPAVVEALIEKITYANTSNNPSTAARTVTFSLNDGDGGSTNIGTAEIIVDVTAVNNAAVISGTSTASLTETNAALTTTGTLTSTDVDGTANAFIALPSTAGNNGYGKFTMTSGGAWTYTADTANNEFVSGTNYTDSVTVQAADGTNKTITVTIAGTNDAPVISAVNSSAAFTKSGGTIVLDSAVTVSDADSSNFNGGSLTVSFTANGTAADQLAIITSSTSSSTPANDGDFSTRTSSGTTTLYYNPTGSGTTNVITVGTISSNGSNGSDLTINFSSSSVTPAIVEALIEKITYANTSNNPNTATRTVTFTLNDGDGGSTNIGTAAIDVSVSRAPIALDLDGNGINYLSTSAGVTHDFTNTGVNEATAWVGSGDGLLALQREDGTLNIVFSTQAGETDLQGLAKVYDSNKDNVFDSKDVDFAKFGAWQDVDSDGKVDAGEFQTLADRGIASLSLTSDGQVSLAANGDVIIHGETTFTTTDGTAHIAQDVSFATNGDFYLADFSALLSGADSVHSKISIDQDGATDSHSSLFVELGGQTYEIATMKGEELGGKDILSHFAGADGAKALDGSAWTEVVDITSLHGGPASVTAEGGALTNSFDNNGGDWTVVVKSGTATVDTANNQITFSSDHADNAVTITTADGTSHDIHNVDKIQWHG</sequence>
<feature type="domain" description="Cadherin" evidence="2">
    <location>
        <begin position="1151"/>
        <end position="1253"/>
    </location>
</feature>
<feature type="compositionally biased region" description="Low complexity" evidence="1">
    <location>
        <begin position="134"/>
        <end position="156"/>
    </location>
</feature>
<proteinExistence type="predicted"/>
<feature type="compositionally biased region" description="Polar residues" evidence="1">
    <location>
        <begin position="85"/>
        <end position="111"/>
    </location>
</feature>
<dbReference type="Pfam" id="PF24346">
    <property type="entry name" value="DUF7507"/>
    <property type="match status" value="1"/>
</dbReference>
<dbReference type="Pfam" id="PF17803">
    <property type="entry name" value="Cadherin_4"/>
    <property type="match status" value="2"/>
</dbReference>
<dbReference type="PROSITE" id="PS50268">
    <property type="entry name" value="CADHERIN_2"/>
    <property type="match status" value="3"/>
</dbReference>
<accession>A0A210RY49</accession>
<dbReference type="InterPro" id="IPR002126">
    <property type="entry name" value="Cadherin-like_dom"/>
</dbReference>
<feature type="region of interest" description="Disordered" evidence="1">
    <location>
        <begin position="1030"/>
        <end position="1072"/>
    </location>
</feature>
<dbReference type="PROSITE" id="PS00018">
    <property type="entry name" value="EF_HAND_1"/>
    <property type="match status" value="1"/>
</dbReference>
<feature type="compositionally biased region" description="Acidic residues" evidence="1">
    <location>
        <begin position="629"/>
        <end position="641"/>
    </location>
</feature>
<dbReference type="InterPro" id="IPR040853">
    <property type="entry name" value="RapA2_cadherin-like"/>
</dbReference>
<dbReference type="RefSeq" id="WP_087910152.1">
    <property type="nucleotide sequence ID" value="NZ_NAIA01000003.1"/>
</dbReference>
<dbReference type="CDD" id="cd13121">
    <property type="entry name" value="BF2867_like_C"/>
    <property type="match status" value="4"/>
</dbReference>
<evidence type="ECO:0000313" key="3">
    <source>
        <dbReference type="EMBL" id="OWF65919.1"/>
    </source>
</evidence>
<feature type="domain" description="Cadherin" evidence="2">
    <location>
        <begin position="1805"/>
        <end position="1907"/>
    </location>
</feature>
<dbReference type="Gene3D" id="2.60.40.10">
    <property type="entry name" value="Immunoglobulins"/>
    <property type="match status" value="3"/>
</dbReference>
<feature type="compositionally biased region" description="Low complexity" evidence="1">
    <location>
        <begin position="642"/>
        <end position="652"/>
    </location>
</feature>
<name>A0A210RY49_9BURK</name>
<dbReference type="GO" id="GO:0007156">
    <property type="term" value="P:homophilic cell adhesion via plasma membrane adhesion molecules"/>
    <property type="evidence" value="ECO:0007669"/>
    <property type="project" value="InterPro"/>
</dbReference>
<dbReference type="NCBIfam" id="TIGR01965">
    <property type="entry name" value="VCBS_repeat"/>
    <property type="match status" value="5"/>
</dbReference>
<feature type="region of interest" description="Disordered" evidence="1">
    <location>
        <begin position="1"/>
        <end position="168"/>
    </location>
</feature>
<keyword evidence="4" id="KW-1185">Reference proteome</keyword>
<evidence type="ECO:0000256" key="1">
    <source>
        <dbReference type="SAM" id="MobiDB-lite"/>
    </source>
</evidence>
<comment type="caution">
    <text evidence="3">The sequence shown here is derived from an EMBL/GenBank/DDBJ whole genome shotgun (WGS) entry which is preliminary data.</text>
</comment>
<organism evidence="3 4">
    <name type="scientific">Polynucleobacter hirudinilacicola</name>
    <dbReference type="NCBI Taxonomy" id="1743166"/>
    <lineage>
        <taxon>Bacteria</taxon>
        <taxon>Pseudomonadati</taxon>
        <taxon>Pseudomonadota</taxon>
        <taxon>Betaproteobacteria</taxon>
        <taxon>Burkholderiales</taxon>
        <taxon>Burkholderiaceae</taxon>
        <taxon>Polynucleobacter</taxon>
    </lineage>
</organism>
<gene>
    <name evidence="3" type="ORF">B6A14_09180</name>
</gene>
<feature type="compositionally biased region" description="Polar residues" evidence="1">
    <location>
        <begin position="157"/>
        <end position="168"/>
    </location>
</feature>
<dbReference type="Proteomes" id="UP000196880">
    <property type="component" value="Unassembled WGS sequence"/>
</dbReference>
<feature type="region of interest" description="Disordered" evidence="1">
    <location>
        <begin position="569"/>
        <end position="652"/>
    </location>
</feature>
<feature type="compositionally biased region" description="Basic and acidic residues" evidence="1">
    <location>
        <begin position="1055"/>
        <end position="1064"/>
    </location>
</feature>
<dbReference type="GO" id="GO:0016020">
    <property type="term" value="C:membrane"/>
    <property type="evidence" value="ECO:0007669"/>
    <property type="project" value="InterPro"/>
</dbReference>
<dbReference type="InterPro" id="IPR010221">
    <property type="entry name" value="VCBS_dom"/>
</dbReference>